<name>A0AAW2U3A7_9LAMI</name>
<proteinExistence type="predicted"/>
<reference evidence="1" key="2">
    <citation type="journal article" date="2024" name="Plant">
        <title>Genomic evolution and insights into agronomic trait innovations of Sesamum species.</title>
        <authorList>
            <person name="Miao H."/>
            <person name="Wang L."/>
            <person name="Qu L."/>
            <person name="Liu H."/>
            <person name="Sun Y."/>
            <person name="Le M."/>
            <person name="Wang Q."/>
            <person name="Wei S."/>
            <person name="Zheng Y."/>
            <person name="Lin W."/>
            <person name="Duan Y."/>
            <person name="Cao H."/>
            <person name="Xiong S."/>
            <person name="Wang X."/>
            <person name="Wei L."/>
            <person name="Li C."/>
            <person name="Ma Q."/>
            <person name="Ju M."/>
            <person name="Zhao R."/>
            <person name="Li G."/>
            <person name="Mu C."/>
            <person name="Tian Q."/>
            <person name="Mei H."/>
            <person name="Zhang T."/>
            <person name="Gao T."/>
            <person name="Zhang H."/>
        </authorList>
    </citation>
    <scope>NUCLEOTIDE SEQUENCE</scope>
    <source>
        <strain evidence="1">KEN1</strain>
    </source>
</reference>
<evidence type="ECO:0000313" key="1">
    <source>
        <dbReference type="EMBL" id="KAL0410970.1"/>
    </source>
</evidence>
<sequence>MTGGSSIQERRMMMLSLVKKLNDLQGDFEKEVTYIDVILQSLPPSFSPFIVNYNLNGLDKSLHELINILVQYEAMFKKSEPSLLVLQPLKQKPKQPDAGRGKML</sequence>
<accession>A0AAW2U3A7</accession>
<reference evidence="1" key="1">
    <citation type="submission" date="2020-06" db="EMBL/GenBank/DDBJ databases">
        <authorList>
            <person name="Li T."/>
            <person name="Hu X."/>
            <person name="Zhang T."/>
            <person name="Song X."/>
            <person name="Zhang H."/>
            <person name="Dai N."/>
            <person name="Sheng W."/>
            <person name="Hou X."/>
            <person name="Wei L."/>
        </authorList>
    </citation>
    <scope>NUCLEOTIDE SEQUENCE</scope>
    <source>
        <strain evidence="1">KEN1</strain>
        <tissue evidence="1">Leaf</tissue>
    </source>
</reference>
<gene>
    <name evidence="1" type="ORF">Slati_3686700</name>
</gene>
<dbReference type="AlphaFoldDB" id="A0AAW2U3A7"/>
<comment type="caution">
    <text evidence="1">The sequence shown here is derived from an EMBL/GenBank/DDBJ whole genome shotgun (WGS) entry which is preliminary data.</text>
</comment>
<organism evidence="1">
    <name type="scientific">Sesamum latifolium</name>
    <dbReference type="NCBI Taxonomy" id="2727402"/>
    <lineage>
        <taxon>Eukaryota</taxon>
        <taxon>Viridiplantae</taxon>
        <taxon>Streptophyta</taxon>
        <taxon>Embryophyta</taxon>
        <taxon>Tracheophyta</taxon>
        <taxon>Spermatophyta</taxon>
        <taxon>Magnoliopsida</taxon>
        <taxon>eudicotyledons</taxon>
        <taxon>Gunneridae</taxon>
        <taxon>Pentapetalae</taxon>
        <taxon>asterids</taxon>
        <taxon>lamiids</taxon>
        <taxon>Lamiales</taxon>
        <taxon>Pedaliaceae</taxon>
        <taxon>Sesamum</taxon>
    </lineage>
</organism>
<dbReference type="EMBL" id="JACGWN010000013">
    <property type="protein sequence ID" value="KAL0410970.1"/>
    <property type="molecule type" value="Genomic_DNA"/>
</dbReference>
<protein>
    <submittedName>
        <fullName evidence="1">Uncharacterized protein</fullName>
    </submittedName>
</protein>